<accession>A0ACC2PIN0</accession>
<sequence>MECSKFRRIASQCVAAFAANTVMFTIGNSFGMSTILLAELYKKDAEIFATQDELSWFSSWLFLTPIGAIMNGVIGQNFGSKMSMLIGSSFFIVSWILFYLATDVPMLYIAVGLLAMFFIAGPTVTYVAEISEPDLRSAILSTTSFSMALGSFVTVTMGAFLYWRTITLINLTISVIGFAMICFIPDSPHWLANKNRFHKAEKSLAWLRGWVSLWHVNSEVQTLKDAYYERIPVSNGSKSRDSANSDANKTVNHIKYYERSFYIPLCSVIYMFTIRNLSGCLLIKIFSGIIFQKISAPSSEYLTAFIFALRVSGTLTYICCVKTIGKKKLACFTLALTGVLLLAASISMILQQKQYDDAKIYLWISIVSILSSNFVSCAGYDSIVNDLNGELFPSKFRNVGAGIGNFFNSVVMALTNRLFLKVVDFITLEGSFMIFTVACFIGSLTFYLIIPVTEGKSLIEIEDHYNKNTKLKNQGF</sequence>
<proteinExistence type="predicted"/>
<dbReference type="EMBL" id="CM056741">
    <property type="protein sequence ID" value="KAJ8683312.1"/>
    <property type="molecule type" value="Genomic_DNA"/>
</dbReference>
<name>A0ACC2PIN0_9HYME</name>
<comment type="caution">
    <text evidence="1">The sequence shown here is derived from an EMBL/GenBank/DDBJ whole genome shotgun (WGS) entry which is preliminary data.</text>
</comment>
<gene>
    <name evidence="1" type="ORF">QAD02_019104</name>
</gene>
<organism evidence="1 2">
    <name type="scientific">Eretmocerus hayati</name>
    <dbReference type="NCBI Taxonomy" id="131215"/>
    <lineage>
        <taxon>Eukaryota</taxon>
        <taxon>Metazoa</taxon>
        <taxon>Ecdysozoa</taxon>
        <taxon>Arthropoda</taxon>
        <taxon>Hexapoda</taxon>
        <taxon>Insecta</taxon>
        <taxon>Pterygota</taxon>
        <taxon>Neoptera</taxon>
        <taxon>Endopterygota</taxon>
        <taxon>Hymenoptera</taxon>
        <taxon>Apocrita</taxon>
        <taxon>Proctotrupomorpha</taxon>
        <taxon>Chalcidoidea</taxon>
        <taxon>Aphelinidae</taxon>
        <taxon>Aphelininae</taxon>
        <taxon>Eretmocerus</taxon>
    </lineage>
</organism>
<evidence type="ECO:0000313" key="1">
    <source>
        <dbReference type="EMBL" id="KAJ8683312.1"/>
    </source>
</evidence>
<dbReference type="Proteomes" id="UP001239111">
    <property type="component" value="Chromosome 1"/>
</dbReference>
<evidence type="ECO:0000313" key="2">
    <source>
        <dbReference type="Proteomes" id="UP001239111"/>
    </source>
</evidence>
<reference evidence="1" key="1">
    <citation type="submission" date="2023-04" db="EMBL/GenBank/DDBJ databases">
        <title>A chromosome-level genome assembly of the parasitoid wasp Eretmocerus hayati.</title>
        <authorList>
            <person name="Zhong Y."/>
            <person name="Liu S."/>
            <person name="Liu Y."/>
        </authorList>
    </citation>
    <scope>NUCLEOTIDE SEQUENCE</scope>
    <source>
        <strain evidence="1">ZJU_SS_LIU_2023</strain>
    </source>
</reference>
<protein>
    <submittedName>
        <fullName evidence="1">Uncharacterized protein</fullName>
    </submittedName>
</protein>
<keyword evidence="2" id="KW-1185">Reference proteome</keyword>